<proteinExistence type="predicted"/>
<keyword evidence="2" id="KW-1185">Reference proteome</keyword>
<gene>
    <name evidence="1" type="ORF">HPB49_021231</name>
</gene>
<sequence>MGKKCFVPRCKFAYKTCTEKVSLFAAPREADRLNIWLHAIPRKDRVLGSTDYVCEKHFEPRYVTKTWEAVYKGHVLVSAPRKAALAKDAVADEVSLLPCSLDKDGEKKGAYGPFAPSCHET</sequence>
<dbReference type="Proteomes" id="UP000821865">
    <property type="component" value="Chromosome 3"/>
</dbReference>
<name>A0ACB8D7Z5_DERSI</name>
<comment type="caution">
    <text evidence="1">The sequence shown here is derived from an EMBL/GenBank/DDBJ whole genome shotgun (WGS) entry which is preliminary data.</text>
</comment>
<reference evidence="1" key="1">
    <citation type="submission" date="2020-05" db="EMBL/GenBank/DDBJ databases">
        <title>Large-scale comparative analyses of tick genomes elucidate their genetic diversity and vector capacities.</title>
        <authorList>
            <person name="Jia N."/>
            <person name="Wang J."/>
            <person name="Shi W."/>
            <person name="Du L."/>
            <person name="Sun Y."/>
            <person name="Zhan W."/>
            <person name="Jiang J."/>
            <person name="Wang Q."/>
            <person name="Zhang B."/>
            <person name="Ji P."/>
            <person name="Sakyi L.B."/>
            <person name="Cui X."/>
            <person name="Yuan T."/>
            <person name="Jiang B."/>
            <person name="Yang W."/>
            <person name="Lam T.T.-Y."/>
            <person name="Chang Q."/>
            <person name="Ding S."/>
            <person name="Wang X."/>
            <person name="Zhu J."/>
            <person name="Ruan X."/>
            <person name="Zhao L."/>
            <person name="Wei J."/>
            <person name="Que T."/>
            <person name="Du C."/>
            <person name="Cheng J."/>
            <person name="Dai P."/>
            <person name="Han X."/>
            <person name="Huang E."/>
            <person name="Gao Y."/>
            <person name="Liu J."/>
            <person name="Shao H."/>
            <person name="Ye R."/>
            <person name="Li L."/>
            <person name="Wei W."/>
            <person name="Wang X."/>
            <person name="Wang C."/>
            <person name="Yang T."/>
            <person name="Huo Q."/>
            <person name="Li W."/>
            <person name="Guo W."/>
            <person name="Chen H."/>
            <person name="Zhou L."/>
            <person name="Ni X."/>
            <person name="Tian J."/>
            <person name="Zhou Y."/>
            <person name="Sheng Y."/>
            <person name="Liu T."/>
            <person name="Pan Y."/>
            <person name="Xia L."/>
            <person name="Li J."/>
            <person name="Zhao F."/>
            <person name="Cao W."/>
        </authorList>
    </citation>
    <scope>NUCLEOTIDE SEQUENCE</scope>
    <source>
        <strain evidence="1">Dsil-2018</strain>
    </source>
</reference>
<dbReference type="EMBL" id="CM023472">
    <property type="protein sequence ID" value="KAH7960572.1"/>
    <property type="molecule type" value="Genomic_DNA"/>
</dbReference>
<organism evidence="1 2">
    <name type="scientific">Dermacentor silvarum</name>
    <name type="common">Tick</name>
    <dbReference type="NCBI Taxonomy" id="543639"/>
    <lineage>
        <taxon>Eukaryota</taxon>
        <taxon>Metazoa</taxon>
        <taxon>Ecdysozoa</taxon>
        <taxon>Arthropoda</taxon>
        <taxon>Chelicerata</taxon>
        <taxon>Arachnida</taxon>
        <taxon>Acari</taxon>
        <taxon>Parasitiformes</taxon>
        <taxon>Ixodida</taxon>
        <taxon>Ixodoidea</taxon>
        <taxon>Ixodidae</taxon>
        <taxon>Rhipicephalinae</taxon>
        <taxon>Dermacentor</taxon>
    </lineage>
</organism>
<evidence type="ECO:0000313" key="1">
    <source>
        <dbReference type="EMBL" id="KAH7960572.1"/>
    </source>
</evidence>
<evidence type="ECO:0000313" key="2">
    <source>
        <dbReference type="Proteomes" id="UP000821865"/>
    </source>
</evidence>
<protein>
    <submittedName>
        <fullName evidence="1">Uncharacterized protein</fullName>
    </submittedName>
</protein>
<accession>A0ACB8D7Z5</accession>